<dbReference type="Proteomes" id="UP001632037">
    <property type="component" value="Unassembled WGS sequence"/>
</dbReference>
<keyword evidence="3" id="KW-1185">Reference proteome</keyword>
<accession>A0ABD3F3J6</accession>
<evidence type="ECO:0000313" key="2">
    <source>
        <dbReference type="EMBL" id="KAL3661383.1"/>
    </source>
</evidence>
<name>A0ABD3F3J6_9STRA</name>
<dbReference type="EMBL" id="JBIMZQ010000036">
    <property type="protein sequence ID" value="KAL3661383.1"/>
    <property type="molecule type" value="Genomic_DNA"/>
</dbReference>
<dbReference type="AlphaFoldDB" id="A0ABD3F3J6"/>
<feature type="compositionally biased region" description="Polar residues" evidence="1">
    <location>
        <begin position="86"/>
        <end position="100"/>
    </location>
</feature>
<evidence type="ECO:0000256" key="1">
    <source>
        <dbReference type="SAM" id="MobiDB-lite"/>
    </source>
</evidence>
<reference evidence="2 3" key="1">
    <citation type="submission" date="2024-09" db="EMBL/GenBank/DDBJ databases">
        <title>Genome sequencing and assembly of Phytophthora oleae, isolate VK10A, causative agent of rot of olive drupes.</title>
        <authorList>
            <person name="Conti Taguali S."/>
            <person name="Riolo M."/>
            <person name="La Spada F."/>
            <person name="Cacciola S.O."/>
            <person name="Dionisio G."/>
        </authorList>
    </citation>
    <scope>NUCLEOTIDE SEQUENCE [LARGE SCALE GENOMIC DNA]</scope>
    <source>
        <strain evidence="2 3">VK10A</strain>
    </source>
</reference>
<proteinExistence type="predicted"/>
<feature type="compositionally biased region" description="Low complexity" evidence="1">
    <location>
        <begin position="66"/>
        <end position="85"/>
    </location>
</feature>
<organism evidence="2 3">
    <name type="scientific">Phytophthora oleae</name>
    <dbReference type="NCBI Taxonomy" id="2107226"/>
    <lineage>
        <taxon>Eukaryota</taxon>
        <taxon>Sar</taxon>
        <taxon>Stramenopiles</taxon>
        <taxon>Oomycota</taxon>
        <taxon>Peronosporomycetes</taxon>
        <taxon>Peronosporales</taxon>
        <taxon>Peronosporaceae</taxon>
        <taxon>Phytophthora</taxon>
    </lineage>
</organism>
<feature type="region of interest" description="Disordered" evidence="1">
    <location>
        <begin position="1"/>
        <end position="110"/>
    </location>
</feature>
<comment type="caution">
    <text evidence="2">The sequence shown here is derived from an EMBL/GenBank/DDBJ whole genome shotgun (WGS) entry which is preliminary data.</text>
</comment>
<evidence type="ECO:0000313" key="3">
    <source>
        <dbReference type="Proteomes" id="UP001632037"/>
    </source>
</evidence>
<gene>
    <name evidence="2" type="ORF">V7S43_013586</name>
</gene>
<sequence>MLTVPPVKKMHSTRPLHTTGRDQQEISGSTQVTKGDGNFRDVVSSTTLKSNDGAVSIEESDRNDTTNVSSHVLSSGSAATSSTTTDGNVISSTETSNNVGSEGDAQPNRLETNADSRAVIASVLSLLIVIVQAVL</sequence>
<protein>
    <submittedName>
        <fullName evidence="2">Uncharacterized protein</fullName>
    </submittedName>
</protein>